<dbReference type="InterPro" id="IPR023214">
    <property type="entry name" value="HAD_sf"/>
</dbReference>
<dbReference type="Gene3D" id="3.40.50.1000">
    <property type="entry name" value="HAD superfamily/HAD-like"/>
    <property type="match status" value="1"/>
</dbReference>
<accession>A0A5C5YPG5</accession>
<dbReference type="RefSeq" id="WP_419195310.1">
    <property type="nucleotide sequence ID" value="NZ_SJPJ01000002.1"/>
</dbReference>
<gene>
    <name evidence="1" type="ORF">CA13_72950</name>
</gene>
<dbReference type="SUPFAM" id="SSF56784">
    <property type="entry name" value="HAD-like"/>
    <property type="match status" value="1"/>
</dbReference>
<keyword evidence="1" id="KW-0378">Hydrolase</keyword>
<organism evidence="1 2">
    <name type="scientific">Novipirellula herctigrandis</name>
    <dbReference type="NCBI Taxonomy" id="2527986"/>
    <lineage>
        <taxon>Bacteria</taxon>
        <taxon>Pseudomonadati</taxon>
        <taxon>Planctomycetota</taxon>
        <taxon>Planctomycetia</taxon>
        <taxon>Pirellulales</taxon>
        <taxon>Pirellulaceae</taxon>
        <taxon>Novipirellula</taxon>
    </lineage>
</organism>
<dbReference type="InterPro" id="IPR036412">
    <property type="entry name" value="HAD-like_sf"/>
</dbReference>
<reference evidence="1 2" key="1">
    <citation type="submission" date="2019-02" db="EMBL/GenBank/DDBJ databases">
        <title>Deep-cultivation of Planctomycetes and their phenomic and genomic characterization uncovers novel biology.</title>
        <authorList>
            <person name="Wiegand S."/>
            <person name="Jogler M."/>
            <person name="Boedeker C."/>
            <person name="Pinto D."/>
            <person name="Vollmers J."/>
            <person name="Rivas-Marin E."/>
            <person name="Kohn T."/>
            <person name="Peeters S.H."/>
            <person name="Heuer A."/>
            <person name="Rast P."/>
            <person name="Oberbeckmann S."/>
            <person name="Bunk B."/>
            <person name="Jeske O."/>
            <person name="Meyerdierks A."/>
            <person name="Storesund J.E."/>
            <person name="Kallscheuer N."/>
            <person name="Luecker S."/>
            <person name="Lage O.M."/>
            <person name="Pohl T."/>
            <person name="Merkel B.J."/>
            <person name="Hornburger P."/>
            <person name="Mueller R.-W."/>
            <person name="Bruemmer F."/>
            <person name="Labrenz M."/>
            <person name="Spormann A.M."/>
            <person name="Op Den Camp H."/>
            <person name="Overmann J."/>
            <person name="Amann R."/>
            <person name="Jetten M.S.M."/>
            <person name="Mascher T."/>
            <person name="Medema M.H."/>
            <person name="Devos D.P."/>
            <person name="Kaster A.-K."/>
            <person name="Ovreas L."/>
            <person name="Rohde M."/>
            <person name="Galperin M.Y."/>
            <person name="Jogler C."/>
        </authorList>
    </citation>
    <scope>NUCLEOTIDE SEQUENCE [LARGE SCALE GENOMIC DNA]</scope>
    <source>
        <strain evidence="1 2">CA13</strain>
    </source>
</reference>
<dbReference type="Proteomes" id="UP000315010">
    <property type="component" value="Unassembled WGS sequence"/>
</dbReference>
<comment type="caution">
    <text evidence="1">The sequence shown here is derived from an EMBL/GenBank/DDBJ whole genome shotgun (WGS) entry which is preliminary data.</text>
</comment>
<protein>
    <submittedName>
        <fullName evidence="1">Haloacid dehalogenase-like hydrolase</fullName>
    </submittedName>
</protein>
<dbReference type="GO" id="GO:0016787">
    <property type="term" value="F:hydrolase activity"/>
    <property type="evidence" value="ECO:0007669"/>
    <property type="project" value="UniProtKB-KW"/>
</dbReference>
<name>A0A5C5YPG5_9BACT</name>
<dbReference type="AlphaFoldDB" id="A0A5C5YPG5"/>
<dbReference type="EMBL" id="SJPJ01000002">
    <property type="protein sequence ID" value="TWT76796.1"/>
    <property type="molecule type" value="Genomic_DNA"/>
</dbReference>
<proteinExistence type="predicted"/>
<sequence length="341" mass="38727">MNMFSKNRILAIHFVWVTVFVSSLNVATIGFTQEPDSLPSWNDGPTKAAIVDFVKRVTTEGGPDYVKPAERIATFDNDGCLWSEKPFYFQLAFAIDRIKTLAKDHPEWKSEQPFQAVLEDDLETVAKSGMEGLMKLVMESHAGMTTSEFEVIARDWLNTARHPRFDKRYHELVFQPMLELLAYLRAKEFKTFITTGGGIEFVRVFAEDVYGIPPEQVVGSSIKTKFELREGKPVLVRLAEIDFIDDKAGKPVGINSHIGRRPIASFGNSDGDHQMLQWTAAGDGARFCLLVHHTDADREWAYDRDSHVGRLDKALVDAQLRGWTVVDMKHDWQVIYPFQSQ</sequence>
<keyword evidence="2" id="KW-1185">Reference proteome</keyword>
<evidence type="ECO:0000313" key="1">
    <source>
        <dbReference type="EMBL" id="TWT76796.1"/>
    </source>
</evidence>
<evidence type="ECO:0000313" key="2">
    <source>
        <dbReference type="Proteomes" id="UP000315010"/>
    </source>
</evidence>
<dbReference type="CDD" id="cd01427">
    <property type="entry name" value="HAD_like"/>
    <property type="match status" value="1"/>
</dbReference>